<sequence length="74" mass="8448">MCELKNDHQNDCRSNYFRWSSNIGLSSLPLLALCPKLMTTISLTLFLEIRPSDRSSWEQTEITGPLDAFCVPEL</sequence>
<organism evidence="1 2">
    <name type="scientific">Trichonephila clavata</name>
    <name type="common">Joro spider</name>
    <name type="synonym">Nephila clavata</name>
    <dbReference type="NCBI Taxonomy" id="2740835"/>
    <lineage>
        <taxon>Eukaryota</taxon>
        <taxon>Metazoa</taxon>
        <taxon>Ecdysozoa</taxon>
        <taxon>Arthropoda</taxon>
        <taxon>Chelicerata</taxon>
        <taxon>Arachnida</taxon>
        <taxon>Araneae</taxon>
        <taxon>Araneomorphae</taxon>
        <taxon>Entelegynae</taxon>
        <taxon>Araneoidea</taxon>
        <taxon>Nephilidae</taxon>
        <taxon>Trichonephila</taxon>
    </lineage>
</organism>
<gene>
    <name evidence="1" type="ORF">TNCT_489481</name>
</gene>
<reference evidence="1" key="1">
    <citation type="submission" date="2020-07" db="EMBL/GenBank/DDBJ databases">
        <title>Multicomponent nature underlies the extraordinary mechanical properties of spider dragline silk.</title>
        <authorList>
            <person name="Kono N."/>
            <person name="Nakamura H."/>
            <person name="Mori M."/>
            <person name="Yoshida Y."/>
            <person name="Ohtoshi R."/>
            <person name="Malay A.D."/>
            <person name="Moran D.A.P."/>
            <person name="Tomita M."/>
            <person name="Numata K."/>
            <person name="Arakawa K."/>
        </authorList>
    </citation>
    <scope>NUCLEOTIDE SEQUENCE</scope>
</reference>
<dbReference type="AlphaFoldDB" id="A0A8X6L8K5"/>
<dbReference type="EMBL" id="BMAO01024984">
    <property type="protein sequence ID" value="GFQ99301.1"/>
    <property type="molecule type" value="Genomic_DNA"/>
</dbReference>
<evidence type="ECO:0000313" key="1">
    <source>
        <dbReference type="EMBL" id="GFQ99301.1"/>
    </source>
</evidence>
<dbReference type="Proteomes" id="UP000887116">
    <property type="component" value="Unassembled WGS sequence"/>
</dbReference>
<name>A0A8X6L8K5_TRICU</name>
<accession>A0A8X6L8K5</accession>
<keyword evidence="2" id="KW-1185">Reference proteome</keyword>
<comment type="caution">
    <text evidence="1">The sequence shown here is derived from an EMBL/GenBank/DDBJ whole genome shotgun (WGS) entry which is preliminary data.</text>
</comment>
<proteinExistence type="predicted"/>
<evidence type="ECO:0000313" key="2">
    <source>
        <dbReference type="Proteomes" id="UP000887116"/>
    </source>
</evidence>
<protein>
    <submittedName>
        <fullName evidence="1">Uncharacterized protein</fullName>
    </submittedName>
</protein>